<dbReference type="EMBL" id="MTBC01000007">
    <property type="protein sequence ID" value="OQD42424.1"/>
    <property type="molecule type" value="Genomic_DNA"/>
</dbReference>
<organism evidence="1 2">
    <name type="scientific">Croceivirga radicis</name>
    <dbReference type="NCBI Taxonomy" id="1929488"/>
    <lineage>
        <taxon>Bacteria</taxon>
        <taxon>Pseudomonadati</taxon>
        <taxon>Bacteroidota</taxon>
        <taxon>Flavobacteriia</taxon>
        <taxon>Flavobacteriales</taxon>
        <taxon>Flavobacteriaceae</taxon>
        <taxon>Croceivirga</taxon>
    </lineage>
</organism>
<evidence type="ECO:0000313" key="1">
    <source>
        <dbReference type="EMBL" id="OQD42424.1"/>
    </source>
</evidence>
<dbReference type="Pfam" id="PF20050">
    <property type="entry name" value="DUF6452"/>
    <property type="match status" value="1"/>
</dbReference>
<sequence>MKRLLYVLIVAFLVQFSSCEKDDICVAGDTPLLMLGFYDYEEPETEKSVPNLRSTETLSNLVVNTLGNKTTDSLPLRTDASSTTFVLHNNYSVAEDGTVNGNPDTVTFTYSVEEEFLSTACGYIANYNELTAALTSDTGNWIDSIAVEVTLVKRDTLTHVKIFH</sequence>
<protein>
    <submittedName>
        <fullName evidence="1">Uncharacterized protein</fullName>
    </submittedName>
</protein>
<dbReference type="Proteomes" id="UP000191680">
    <property type="component" value="Unassembled WGS sequence"/>
</dbReference>
<comment type="caution">
    <text evidence="1">The sequence shown here is derived from an EMBL/GenBank/DDBJ whole genome shotgun (WGS) entry which is preliminary data.</text>
</comment>
<keyword evidence="2" id="KW-1185">Reference proteome</keyword>
<reference evidence="1 2" key="1">
    <citation type="submission" date="2016-12" db="EMBL/GenBank/DDBJ databases">
        <authorList>
            <person name="Song W.-J."/>
            <person name="Kurnit D.M."/>
        </authorList>
    </citation>
    <scope>NUCLEOTIDE SEQUENCE [LARGE SCALE GENOMIC DNA]</scope>
    <source>
        <strain evidence="1 2">HSG9</strain>
    </source>
</reference>
<dbReference type="RefSeq" id="WP_029511618.1">
    <property type="nucleotide sequence ID" value="NZ_AFOE01000059.1"/>
</dbReference>
<dbReference type="AlphaFoldDB" id="A0A1V6LQF2"/>
<gene>
    <name evidence="1" type="ORF">BUL40_11575</name>
</gene>
<dbReference type="OrthoDB" id="663527at2"/>
<name>A0A1V6LQF2_9FLAO</name>
<dbReference type="InterPro" id="IPR045607">
    <property type="entry name" value="DUF6452"/>
</dbReference>
<accession>A0A1V6LQF2</accession>
<evidence type="ECO:0000313" key="2">
    <source>
        <dbReference type="Proteomes" id="UP000191680"/>
    </source>
</evidence>
<proteinExistence type="predicted"/>